<keyword evidence="2" id="KW-1185">Reference proteome</keyword>
<accession>R0GLE9</accession>
<evidence type="ECO:0000313" key="1">
    <source>
        <dbReference type="EMBL" id="EOA17714.1"/>
    </source>
</evidence>
<protein>
    <submittedName>
        <fullName evidence="1">Uncharacterized protein</fullName>
    </submittedName>
</protein>
<name>R0GLE9_9BRAS</name>
<dbReference type="AlphaFoldDB" id="R0GLE9"/>
<evidence type="ECO:0000313" key="2">
    <source>
        <dbReference type="Proteomes" id="UP000029121"/>
    </source>
</evidence>
<organism evidence="1 2">
    <name type="scientific">Capsella rubella</name>
    <dbReference type="NCBI Taxonomy" id="81985"/>
    <lineage>
        <taxon>Eukaryota</taxon>
        <taxon>Viridiplantae</taxon>
        <taxon>Streptophyta</taxon>
        <taxon>Embryophyta</taxon>
        <taxon>Tracheophyta</taxon>
        <taxon>Spermatophyta</taxon>
        <taxon>Magnoliopsida</taxon>
        <taxon>eudicotyledons</taxon>
        <taxon>Gunneridae</taxon>
        <taxon>Pentapetalae</taxon>
        <taxon>rosids</taxon>
        <taxon>malvids</taxon>
        <taxon>Brassicales</taxon>
        <taxon>Brassicaceae</taxon>
        <taxon>Camelineae</taxon>
        <taxon>Capsella</taxon>
    </lineage>
</organism>
<reference evidence="2" key="1">
    <citation type="journal article" date="2013" name="Nat. Genet.">
        <title>The Capsella rubella genome and the genomic consequences of rapid mating system evolution.</title>
        <authorList>
            <person name="Slotte T."/>
            <person name="Hazzouri K.M."/>
            <person name="Agren J.A."/>
            <person name="Koenig D."/>
            <person name="Maumus F."/>
            <person name="Guo Y.L."/>
            <person name="Steige K."/>
            <person name="Platts A.E."/>
            <person name="Escobar J.S."/>
            <person name="Newman L.K."/>
            <person name="Wang W."/>
            <person name="Mandakova T."/>
            <person name="Vello E."/>
            <person name="Smith L.M."/>
            <person name="Henz S.R."/>
            <person name="Steffen J."/>
            <person name="Takuno S."/>
            <person name="Brandvain Y."/>
            <person name="Coop G."/>
            <person name="Andolfatto P."/>
            <person name="Hu T.T."/>
            <person name="Blanchette M."/>
            <person name="Clark R.M."/>
            <person name="Quesneville H."/>
            <person name="Nordborg M."/>
            <person name="Gaut B.S."/>
            <person name="Lysak M.A."/>
            <person name="Jenkins J."/>
            <person name="Grimwood J."/>
            <person name="Chapman J."/>
            <person name="Prochnik S."/>
            <person name="Shu S."/>
            <person name="Rokhsar D."/>
            <person name="Schmutz J."/>
            <person name="Weigel D."/>
            <person name="Wright S.I."/>
        </authorList>
    </citation>
    <scope>NUCLEOTIDE SEQUENCE [LARGE SCALE GENOMIC DNA]</scope>
    <source>
        <strain evidence="2">cv. Monte Gargano</strain>
    </source>
</reference>
<dbReference type="Proteomes" id="UP000029121">
    <property type="component" value="Unassembled WGS sequence"/>
</dbReference>
<dbReference type="EMBL" id="KB870811">
    <property type="protein sequence ID" value="EOA17714.1"/>
    <property type="molecule type" value="Genomic_DNA"/>
</dbReference>
<proteinExistence type="predicted"/>
<gene>
    <name evidence="1" type="ORF">CARUB_v10006093mg</name>
</gene>
<sequence length="104" mass="11887">MLKLVCEILAGQITRMSKKMKAMLMQRFRGDILKALLLSIGKCRKVERICSESLLVESFINASCSESYVLTRLKEFCKNALQFNRGISDKISCVVETYPNLFSR</sequence>